<evidence type="ECO:0000313" key="2">
    <source>
        <dbReference type="EMBL" id="MDR6102319.1"/>
    </source>
</evidence>
<evidence type="ECO:0000313" key="1">
    <source>
        <dbReference type="EMBL" id="MDQ1186097.1"/>
    </source>
</evidence>
<dbReference type="Proteomes" id="UP001224781">
    <property type="component" value="Unassembled WGS sequence"/>
</dbReference>
<reference evidence="2" key="1">
    <citation type="submission" date="2023-08" db="EMBL/GenBank/DDBJ databases">
        <title>Functional and genomic diversity of the sorghum phyllosphere microbiome.</title>
        <authorList>
            <person name="Shade A."/>
        </authorList>
    </citation>
    <scope>NUCLEOTIDE SEQUENCE</scope>
    <source>
        <strain evidence="2">SORGH_AS_0974</strain>
        <strain evidence="1 3">SORGH_AS_1126</strain>
    </source>
</reference>
<dbReference type="RefSeq" id="WP_306932875.1">
    <property type="nucleotide sequence ID" value="NZ_JAUTBL010000002.1"/>
</dbReference>
<accession>A0AAJ2BGC3</accession>
<proteinExistence type="predicted"/>
<evidence type="ECO:0000313" key="3">
    <source>
        <dbReference type="Proteomes" id="UP001224781"/>
    </source>
</evidence>
<dbReference type="EMBL" id="JAVIZC010000003">
    <property type="protein sequence ID" value="MDR6102319.1"/>
    <property type="molecule type" value="Genomic_DNA"/>
</dbReference>
<organism evidence="2 4">
    <name type="scientific">Agrobacterium larrymoorei</name>
    <dbReference type="NCBI Taxonomy" id="160699"/>
    <lineage>
        <taxon>Bacteria</taxon>
        <taxon>Pseudomonadati</taxon>
        <taxon>Pseudomonadota</taxon>
        <taxon>Alphaproteobacteria</taxon>
        <taxon>Hyphomicrobiales</taxon>
        <taxon>Rhizobiaceae</taxon>
        <taxon>Rhizobium/Agrobacterium group</taxon>
        <taxon>Agrobacterium</taxon>
    </lineage>
</organism>
<dbReference type="AlphaFoldDB" id="A0AAJ2BGC3"/>
<sequence>MIGRGDIRLDLSTGALSSYQRIISAALASQTEPHVGAKGKVKGEGRSKLYIRDIVRGSMGFILEELEPPQTDMFNTPLKTAVEEATQLIERLSHGSRDEFDAALSDTAPRLIGAVQKFTKVLRDGRATAKIMGDEAKVALGLEDIGGLSERFEDISVDEEVSNFIGMLQGVLPVSREFELNVFDGEGTITGIAADDLVDKYVHDQQFRESLLLTPVIAQVKFTRSFRRKTLIKQQVILENLEPLSALTGPE</sequence>
<keyword evidence="3" id="KW-1185">Reference proteome</keyword>
<gene>
    <name evidence="2" type="ORF">QE369_002516</name>
    <name evidence="1" type="ORF">QE408_003240</name>
</gene>
<name>A0AAJ2BGC3_9HYPH</name>
<dbReference type="Proteomes" id="UP001255601">
    <property type="component" value="Unassembled WGS sequence"/>
</dbReference>
<dbReference type="EMBL" id="JAUTBL010000002">
    <property type="protein sequence ID" value="MDQ1186097.1"/>
    <property type="molecule type" value="Genomic_DNA"/>
</dbReference>
<evidence type="ECO:0000313" key="4">
    <source>
        <dbReference type="Proteomes" id="UP001255601"/>
    </source>
</evidence>
<comment type="caution">
    <text evidence="2">The sequence shown here is derived from an EMBL/GenBank/DDBJ whole genome shotgun (WGS) entry which is preliminary data.</text>
</comment>
<protein>
    <submittedName>
        <fullName evidence="2">Uncharacterized protein</fullName>
    </submittedName>
</protein>